<proteinExistence type="predicted"/>
<dbReference type="Gene3D" id="1.10.530.10">
    <property type="match status" value="1"/>
</dbReference>
<dbReference type="SMART" id="SM00047">
    <property type="entry name" value="LYZ2"/>
    <property type="match status" value="1"/>
</dbReference>
<keyword evidence="5" id="KW-1185">Reference proteome</keyword>
<dbReference type="InterPro" id="IPR002901">
    <property type="entry name" value="MGlyc_endo_b_GlcNAc-like_dom"/>
</dbReference>
<dbReference type="Pfam" id="PF01832">
    <property type="entry name" value="Glucosaminidase"/>
    <property type="match status" value="1"/>
</dbReference>
<organism evidence="4 5">
    <name type="scientific">Staphylococcus phage phiIBB-SEP1</name>
    <dbReference type="NCBI Taxonomy" id="1340769"/>
    <lineage>
        <taxon>Viruses</taxon>
        <taxon>Duplodnaviria</taxon>
        <taxon>Heunggongvirae</taxon>
        <taxon>Uroviricota</taxon>
        <taxon>Caudoviricetes</taxon>
        <taxon>Herelleviridae</taxon>
        <taxon>Twortvirinae</taxon>
        <taxon>Sepunavirus</taxon>
        <taxon>Sepunavirus SEP1</taxon>
    </lineage>
</organism>
<evidence type="ECO:0000256" key="2">
    <source>
        <dbReference type="SAM" id="MobiDB-lite"/>
    </source>
</evidence>
<gene>
    <name evidence="4" type="ORF">SEP1_028</name>
</gene>
<evidence type="ECO:0000259" key="3">
    <source>
        <dbReference type="SMART" id="SM00047"/>
    </source>
</evidence>
<feature type="region of interest" description="Disordered" evidence="2">
    <location>
        <begin position="722"/>
        <end position="789"/>
    </location>
</feature>
<evidence type="ECO:0000313" key="5">
    <source>
        <dbReference type="Proteomes" id="UP000226269"/>
    </source>
</evidence>
<feature type="compositionally biased region" description="Basic residues" evidence="2">
    <location>
        <begin position="730"/>
        <end position="745"/>
    </location>
</feature>
<dbReference type="Proteomes" id="UP000226269">
    <property type="component" value="Segment"/>
</dbReference>
<feature type="coiled-coil region" evidence="1">
    <location>
        <begin position="83"/>
        <end position="139"/>
    </location>
</feature>
<reference evidence="4 5" key="1">
    <citation type="journal article" date="2014" name="J. Gen. Virol.">
        <title>Isolation and characterization of a new Staphylococcus epidermidis broad-spectrum bacteriophage.</title>
        <authorList>
            <person name="Melo L.D."/>
            <person name="Sillankorva S."/>
            <person name="Ackermann H.W."/>
            <person name="Kropinski A.M."/>
            <person name="Azeredo J."/>
            <person name="Cerca N."/>
        </authorList>
    </citation>
    <scope>NUCLEOTIDE SEQUENCE [LARGE SCALE GENOMIC DNA]</scope>
</reference>
<sequence length="1401" mass="150778">MAMNDNYRLNISGDSSQLESSLKIIQAYMDAIENMELDKPIDGMADKLKIIASQFKRIKDIADKTDGSAFISSKDMNTVVDSTRKATKEINDFKDAISDAQKEQIAMGKAPNTNLQKSYEKLNNTLESMTKNLDEFSSKTVGTDSGINTRIQDMKRLGEATDDYYESLNNAMTAQQKMKQIRASEYRVRRNLDKSEISGRMSYDTGTQTKSAIGKSQFMRRDSADLKKQLADLRNRDKNDTSMTNLNRRFTNKEIDKSTYQQERAQIEANNKARAKEIDSIEKLIRQMDTTSNYFDNVASKQMDDRRIDPARGTFKGIFRERAPSIASHGVMAGMAVGGGMYMKGKSLSESNRPQKIALGQQMGTSDYKSVRHNFEEMSIDNHLGYNSTDMLKFASDYMGSVGYKGQDNVNSGVKELATGGKAMGIADDQAYRDSMNTLMHTGAIDSGADIKDIQSAFLGGLKESGMVGRNEEQLKALSSIAESVGQGRTMTKNDLSNVSSMQSMLASSGSKGLQGQQGAEFMSSLNDGIRNGMQDPYIRNAMGWGSQYQGLEGRYDLQKRMDKGIADPENVSDLYQQATQVSSSKKGQKIAFNESLKQMGVDATLEQSDELFKMAEEGKLTKKALEDYKKKTSKEGSKERDKNSKDYKESQEGKDDQGKAKADRLAENLYDMTGKIRNVNTALMSLPAPFYLAGASAMAFAVSLMKSIAMMKGSEMLGRRANGESLLGRRGRGKGRNGRAGGRRGRTDNGSGTPIGGGGSPKKPNGDGGGTFHKGSTGRKGGRLGRVGDFGKRLIQVGEYKPTDTSRGGQIKGLGDLGKKIKGGTTRAGEGIKGIDWKGLGNNAKNIGRGVVSKGRGIDWKGIGSNAKTTGKGIVSKGKGLLSKIPKGKGGTSGITAGARGLKGLGKGIPLLGLGISALDIGSSLKSGNKEAIGGSIGGATGATAGGAIGATIGSVIPGLGTAIGGIAGSTIGGIVGDKAGSEVGKKGLKKSLGIGWTKPKSYKDFGLVGKAWHGLFGSKKGKNKNIPTNDPTKIGFLGGAGKGGMGSPSDDKVKRNPALISMAPQLSHQGLSEFEKEGDKENKKGISGFRGNDCYKQIALLVAIKFINVLYILTYGKKKGKKRNNLKERFRLETLREKNAREQNKNIPVLSQFFDNVIANLESSDSGGDDEGGSVGELDYLNGKNFTNSDITKHDLGKTAKGVNAKMLNKWIDAMAPKNSKMRGLGEIYMKAGKASGLDPRYLVAHSAVETAWGTSNLSHGGDPKKGNWYGIGAFDNNPNNGFNYGLGIVGGAKWIAKNFYSRGQKTLHKMRHNGGQHEYATAGNWDTMIASIMGSSDKFLKGGKGGRFSPPQTETVESTTRSKNLDLNLTIPEGYDVDKASDMIVNEVVNYMNKNLQY</sequence>
<evidence type="ECO:0000256" key="1">
    <source>
        <dbReference type="SAM" id="Coils"/>
    </source>
</evidence>
<protein>
    <submittedName>
        <fullName evidence="4">Tail lysin</fullName>
    </submittedName>
</protein>
<feature type="domain" description="Mannosyl-glycoprotein endo-beta-N-acetylglucosamidase-like" evidence="3">
    <location>
        <begin position="1215"/>
        <end position="1352"/>
    </location>
</feature>
<evidence type="ECO:0000313" key="4">
    <source>
        <dbReference type="EMBL" id="AGR48156.1"/>
    </source>
</evidence>
<keyword evidence="1" id="KW-0175">Coiled coil</keyword>
<accession>W5R8K4</accession>
<feature type="compositionally biased region" description="Gly residues" evidence="2">
    <location>
        <begin position="754"/>
        <end position="773"/>
    </location>
</feature>
<name>W5R8K4_9CAUD</name>
<dbReference type="GO" id="GO:0004040">
    <property type="term" value="F:amidase activity"/>
    <property type="evidence" value="ECO:0007669"/>
    <property type="project" value="InterPro"/>
</dbReference>
<dbReference type="EMBL" id="KF021268">
    <property type="protein sequence ID" value="AGR48156.1"/>
    <property type="molecule type" value="Genomic_DNA"/>
</dbReference>
<feature type="region of interest" description="Disordered" evidence="2">
    <location>
        <begin position="630"/>
        <end position="662"/>
    </location>
</feature>